<proteinExistence type="predicted"/>
<dbReference type="OrthoDB" id="3259165at2759"/>
<feature type="non-terminal residue" evidence="2">
    <location>
        <position position="1"/>
    </location>
</feature>
<name>A0A0D0BN10_9AGAR</name>
<organism evidence="2 3">
    <name type="scientific">Collybiopsis luxurians FD-317 M1</name>
    <dbReference type="NCBI Taxonomy" id="944289"/>
    <lineage>
        <taxon>Eukaryota</taxon>
        <taxon>Fungi</taxon>
        <taxon>Dikarya</taxon>
        <taxon>Basidiomycota</taxon>
        <taxon>Agaricomycotina</taxon>
        <taxon>Agaricomycetes</taxon>
        <taxon>Agaricomycetidae</taxon>
        <taxon>Agaricales</taxon>
        <taxon>Marasmiineae</taxon>
        <taxon>Omphalotaceae</taxon>
        <taxon>Collybiopsis</taxon>
        <taxon>Collybiopsis luxurians</taxon>
    </lineage>
</organism>
<gene>
    <name evidence="2" type="ORF">GYMLUDRAFT_182124</name>
</gene>
<reference evidence="2 3" key="1">
    <citation type="submission" date="2014-04" db="EMBL/GenBank/DDBJ databases">
        <title>Evolutionary Origins and Diversification of the Mycorrhizal Mutualists.</title>
        <authorList>
            <consortium name="DOE Joint Genome Institute"/>
            <consortium name="Mycorrhizal Genomics Consortium"/>
            <person name="Kohler A."/>
            <person name="Kuo A."/>
            <person name="Nagy L.G."/>
            <person name="Floudas D."/>
            <person name="Copeland A."/>
            <person name="Barry K.W."/>
            <person name="Cichocki N."/>
            <person name="Veneault-Fourrey C."/>
            <person name="LaButti K."/>
            <person name="Lindquist E.A."/>
            <person name="Lipzen A."/>
            <person name="Lundell T."/>
            <person name="Morin E."/>
            <person name="Murat C."/>
            <person name="Riley R."/>
            <person name="Ohm R."/>
            <person name="Sun H."/>
            <person name="Tunlid A."/>
            <person name="Henrissat B."/>
            <person name="Grigoriev I.V."/>
            <person name="Hibbett D.S."/>
            <person name="Martin F."/>
        </authorList>
    </citation>
    <scope>NUCLEOTIDE SEQUENCE [LARGE SCALE GENOMIC DNA]</scope>
    <source>
        <strain evidence="2 3">FD-317 M1</strain>
    </source>
</reference>
<dbReference type="Proteomes" id="UP000053593">
    <property type="component" value="Unassembled WGS sequence"/>
</dbReference>
<keyword evidence="3" id="KW-1185">Reference proteome</keyword>
<protein>
    <submittedName>
        <fullName evidence="2">Unplaced genomic scaffold GYMLUscaffold_133, whole genome shotgun sequence</fullName>
    </submittedName>
</protein>
<evidence type="ECO:0000313" key="3">
    <source>
        <dbReference type="Proteomes" id="UP000053593"/>
    </source>
</evidence>
<feature type="compositionally biased region" description="Acidic residues" evidence="1">
    <location>
        <begin position="258"/>
        <end position="274"/>
    </location>
</feature>
<dbReference type="HOGENOM" id="CLU_055157_2_0_1"/>
<dbReference type="EMBL" id="KN834881">
    <property type="protein sequence ID" value="KIK50879.1"/>
    <property type="molecule type" value="Genomic_DNA"/>
</dbReference>
<accession>A0A0D0BN10</accession>
<evidence type="ECO:0000313" key="2">
    <source>
        <dbReference type="EMBL" id="KIK50879.1"/>
    </source>
</evidence>
<evidence type="ECO:0000256" key="1">
    <source>
        <dbReference type="SAM" id="MobiDB-lite"/>
    </source>
</evidence>
<sequence>LASSLYINLRMNAPAVKEHLHQKLQAHKFERDRLECSFHHQLNSKLLLHCPLHVTSLYPPASKWKLHNHTEQTVKCCNLGIQSLAQKYNRLCAKIEELIKTHPTPANAVAPKPIPTKELFSLDINNLIWDDFGLGDGDDEGNPPLWASDEQVQAGIHSILLRDRCDEELLQLKHKHGVLHEWFSEEWTVIIHAITNTQDLHVLHQLCQCCQNLVLLCVLWKKALLAILELKMMESWGPTEDELEAMQSELYLDKVKDNEEEDGEHEKPDEDELDIGLLEYIDAVDVTESLEEGNV</sequence>
<dbReference type="AlphaFoldDB" id="A0A0D0BN10"/>
<feature type="region of interest" description="Disordered" evidence="1">
    <location>
        <begin position="254"/>
        <end position="274"/>
    </location>
</feature>